<feature type="compositionally biased region" description="Polar residues" evidence="2">
    <location>
        <begin position="108"/>
        <end position="128"/>
    </location>
</feature>
<gene>
    <name evidence="3" type="ORF">TTHERM_00218970</name>
</gene>
<protein>
    <submittedName>
        <fullName evidence="3">Uncharacterized protein</fullName>
    </submittedName>
</protein>
<feature type="compositionally biased region" description="Low complexity" evidence="2">
    <location>
        <begin position="744"/>
        <end position="764"/>
    </location>
</feature>
<feature type="region of interest" description="Disordered" evidence="2">
    <location>
        <begin position="155"/>
        <end position="239"/>
    </location>
</feature>
<reference evidence="4" key="1">
    <citation type="journal article" date="2006" name="PLoS Biol.">
        <title>Macronuclear genome sequence of the ciliate Tetrahymena thermophila, a model eukaryote.</title>
        <authorList>
            <person name="Eisen J.A."/>
            <person name="Coyne R.S."/>
            <person name="Wu M."/>
            <person name="Wu D."/>
            <person name="Thiagarajan M."/>
            <person name="Wortman J.R."/>
            <person name="Badger J.H."/>
            <person name="Ren Q."/>
            <person name="Amedeo P."/>
            <person name="Jones K.M."/>
            <person name="Tallon L.J."/>
            <person name="Delcher A.L."/>
            <person name="Salzberg S.L."/>
            <person name="Silva J.C."/>
            <person name="Haas B.J."/>
            <person name="Majoros W.H."/>
            <person name="Farzad M."/>
            <person name="Carlton J.M."/>
            <person name="Smith R.K. Jr."/>
            <person name="Garg J."/>
            <person name="Pearlman R.E."/>
            <person name="Karrer K.M."/>
            <person name="Sun L."/>
            <person name="Manning G."/>
            <person name="Elde N.C."/>
            <person name="Turkewitz A.P."/>
            <person name="Asai D.J."/>
            <person name="Wilkes D.E."/>
            <person name="Wang Y."/>
            <person name="Cai H."/>
            <person name="Collins K."/>
            <person name="Stewart B.A."/>
            <person name="Lee S.R."/>
            <person name="Wilamowska K."/>
            <person name="Weinberg Z."/>
            <person name="Ruzzo W.L."/>
            <person name="Wloga D."/>
            <person name="Gaertig J."/>
            <person name="Frankel J."/>
            <person name="Tsao C.-C."/>
            <person name="Gorovsky M.A."/>
            <person name="Keeling P.J."/>
            <person name="Waller R.F."/>
            <person name="Patron N.J."/>
            <person name="Cherry J.M."/>
            <person name="Stover N.A."/>
            <person name="Krieger C.J."/>
            <person name="del Toro C."/>
            <person name="Ryder H.F."/>
            <person name="Williamson S.C."/>
            <person name="Barbeau R.A."/>
            <person name="Hamilton E.P."/>
            <person name="Orias E."/>
        </authorList>
    </citation>
    <scope>NUCLEOTIDE SEQUENCE [LARGE SCALE GENOMIC DNA]</scope>
    <source>
        <strain evidence="4">SB210</strain>
    </source>
</reference>
<name>I7M2G1_TETTS</name>
<dbReference type="EMBL" id="GG662621">
    <property type="protein sequence ID" value="EAS00324.2"/>
    <property type="molecule type" value="Genomic_DNA"/>
</dbReference>
<dbReference type="KEGG" id="tet:TTHERM_00218970"/>
<feature type="compositionally biased region" description="Polar residues" evidence="2">
    <location>
        <begin position="188"/>
        <end position="208"/>
    </location>
</feature>
<feature type="region of interest" description="Disordered" evidence="2">
    <location>
        <begin position="91"/>
        <end position="132"/>
    </location>
</feature>
<evidence type="ECO:0000256" key="1">
    <source>
        <dbReference type="SAM" id="Coils"/>
    </source>
</evidence>
<feature type="compositionally biased region" description="Low complexity" evidence="2">
    <location>
        <begin position="176"/>
        <end position="187"/>
    </location>
</feature>
<keyword evidence="1" id="KW-0175">Coiled coil</keyword>
<accession>I7M2G1</accession>
<dbReference type="RefSeq" id="XP_001020569.2">
    <property type="nucleotide sequence ID" value="XM_001020569.3"/>
</dbReference>
<sequence>MNQQFINRQYQLRTIPNNQQQGYNLAINSIPSYTPLLHGSSKLNNIPPFQQVQNQQKLNQPQLMMSPGPNQKHFLQNVPLVQSLPQNYTTSFNFSPQQTQKVTTQKTLSPNQVMSNTSSANFYSSNKEQQQNALNNLTQQHIQSINNAYSSSKQLFLSPSNTHSNSSQKDQEKSQENNQNQKNSEQNRPNSQGSNNNEILNTQPSTKTNSVNQSQFQKQQQFPQVQKTPDRATQKSPNFSYLSPSLFYLSEKKVEQAVNSAGNLKQTQNQQKPSGFNSPTQKFNTENIEIQQSQHQNVNSTKKEDKYYLNTLQSIVQKPQNQIQTQKDQSQLILQTKTTLNDSKDDQTINEEGEVLQISQAPKLAQNDISKQGQSNLKIYKNNLIEQKKLKIPLELTYDGNQIIEGNQIQCQAKSNYASIQTNTLTETNDRYPDSLYYTRSTQNQINQSRQKILSIREEESDLINNLREQIKQLTHENTNLKKELFDQRQEYKILQSSHYELERKYIYLQNQIVLPTSSCNSSLIIFQEDKNQQILYDIANNCSSLTKIQSKNSFTYPYNQNSNSQLNKMSFKREASPTNPEYIHQSQNQQTINKQFFSPQANTNNNNLEHNSQLYNSINIDSQLFSSNLPSYIQKNNQNFQQNREEDYNYKKVNNSKLDGGSSKVANFVQNKSKTQEEQQNNQFINSKINLNKVYQQDMTNSHTQYQINQIFNIQSERSYLNEQYTQQKSPSSNQANKQPEYISKTPTTTNNNNNNNNNKISNNYSQLDIQEAIKKADEILRKSHYVPNQTNQNDFVIKRATTQYIQQPHK</sequence>
<feature type="compositionally biased region" description="Polar residues" evidence="2">
    <location>
        <begin position="723"/>
        <end position="739"/>
    </location>
</feature>
<evidence type="ECO:0000256" key="2">
    <source>
        <dbReference type="SAM" id="MobiDB-lite"/>
    </source>
</evidence>
<evidence type="ECO:0000313" key="4">
    <source>
        <dbReference type="Proteomes" id="UP000009168"/>
    </source>
</evidence>
<feature type="compositionally biased region" description="Low complexity" evidence="2">
    <location>
        <begin position="97"/>
        <end position="107"/>
    </location>
</feature>
<feature type="compositionally biased region" description="Low complexity" evidence="2">
    <location>
        <begin position="209"/>
        <end position="227"/>
    </location>
</feature>
<feature type="region of interest" description="Disordered" evidence="2">
    <location>
        <begin position="723"/>
        <end position="764"/>
    </location>
</feature>
<dbReference type="Proteomes" id="UP000009168">
    <property type="component" value="Unassembled WGS sequence"/>
</dbReference>
<dbReference type="GeneID" id="7837673"/>
<feature type="compositionally biased region" description="Polar residues" evidence="2">
    <location>
        <begin position="155"/>
        <end position="168"/>
    </location>
</feature>
<organism evidence="3 4">
    <name type="scientific">Tetrahymena thermophila (strain SB210)</name>
    <dbReference type="NCBI Taxonomy" id="312017"/>
    <lineage>
        <taxon>Eukaryota</taxon>
        <taxon>Sar</taxon>
        <taxon>Alveolata</taxon>
        <taxon>Ciliophora</taxon>
        <taxon>Intramacronucleata</taxon>
        <taxon>Oligohymenophorea</taxon>
        <taxon>Hymenostomatida</taxon>
        <taxon>Tetrahymenina</taxon>
        <taxon>Tetrahymenidae</taxon>
        <taxon>Tetrahymena</taxon>
    </lineage>
</organism>
<feature type="coiled-coil region" evidence="1">
    <location>
        <begin position="457"/>
        <end position="491"/>
    </location>
</feature>
<dbReference type="InParanoid" id="I7M2G1"/>
<keyword evidence="4" id="KW-1185">Reference proteome</keyword>
<proteinExistence type="predicted"/>
<dbReference type="AlphaFoldDB" id="I7M2G1"/>
<evidence type="ECO:0000313" key="3">
    <source>
        <dbReference type="EMBL" id="EAS00324.2"/>
    </source>
</evidence>